<comment type="function">
    <text evidence="2">Probably involved in the biogenesis of the ribosome.</text>
</comment>
<sequence>MLITTSRKPSSRTRSFCQDLSHVLNAKYINRGKMSFRDVLLKSAALGFNETAVVSQIKGNPSKIEIYNENSELLLFLKITASLLNLKGKIKSDALSIRCEIEELKNPIVNILKIPCGNSNKNLIWVKKGEGENKAVIEFYDKEGSIRDPRIYVKNWRFK</sequence>
<evidence type="ECO:0000256" key="1">
    <source>
        <dbReference type="ARBA" id="ARBA00022517"/>
    </source>
</evidence>
<evidence type="ECO:0000259" key="3">
    <source>
        <dbReference type="PROSITE" id="PS50833"/>
    </source>
</evidence>
<dbReference type="SMART" id="SM00879">
    <property type="entry name" value="Brix"/>
    <property type="match status" value="1"/>
</dbReference>
<evidence type="ECO:0000313" key="5">
    <source>
        <dbReference type="Proteomes" id="UP001068021"/>
    </source>
</evidence>
<gene>
    <name evidence="4" type="ORF">O3H54_01740</name>
</gene>
<accession>A0A9E4ZV16</accession>
<organism evidence="4 5">
    <name type="scientific">Methanobacterium veterum</name>
    <dbReference type="NCBI Taxonomy" id="408577"/>
    <lineage>
        <taxon>Archaea</taxon>
        <taxon>Methanobacteriati</taxon>
        <taxon>Methanobacteriota</taxon>
        <taxon>Methanomada group</taxon>
        <taxon>Methanobacteria</taxon>
        <taxon>Methanobacteriales</taxon>
        <taxon>Methanobacteriaceae</taxon>
        <taxon>Methanobacterium</taxon>
    </lineage>
</organism>
<dbReference type="GO" id="GO:0019843">
    <property type="term" value="F:rRNA binding"/>
    <property type="evidence" value="ECO:0007669"/>
    <property type="project" value="InterPro"/>
</dbReference>
<dbReference type="EMBL" id="JAPVER010000018">
    <property type="protein sequence ID" value="MCZ3364593.1"/>
    <property type="molecule type" value="Genomic_DNA"/>
</dbReference>
<dbReference type="GO" id="GO:0006364">
    <property type="term" value="P:rRNA processing"/>
    <property type="evidence" value="ECO:0007669"/>
    <property type="project" value="InterPro"/>
</dbReference>
<dbReference type="HAMAP" id="MF_00699">
    <property type="entry name" value="BriX"/>
    <property type="match status" value="1"/>
</dbReference>
<dbReference type="PROSITE" id="PS50833">
    <property type="entry name" value="BRIX"/>
    <property type="match status" value="1"/>
</dbReference>
<dbReference type="RefSeq" id="WP_048079941.1">
    <property type="nucleotide sequence ID" value="NZ_JAPVER010000018.1"/>
</dbReference>
<reference evidence="4" key="1">
    <citation type="submission" date="2022-12" db="EMBL/GenBank/DDBJ databases">
        <title>Reclassification of two methanogenic archaea species isolated from the Kolyma lowland permafrost.</title>
        <authorList>
            <person name="Trubitsyn V.E."/>
            <person name="Rivkina E.M."/>
            <person name="Shcherbakova V.A."/>
        </authorList>
    </citation>
    <scope>NUCLEOTIDE SEQUENCE</scope>
    <source>
        <strain evidence="4">M2</strain>
    </source>
</reference>
<protein>
    <recommendedName>
        <fullName evidence="2">Probable Brix domain-containing ribosomal biogenesis protein</fullName>
    </recommendedName>
</protein>
<evidence type="ECO:0000256" key="2">
    <source>
        <dbReference type="HAMAP-Rule" id="MF_00699"/>
    </source>
</evidence>
<dbReference type="SUPFAM" id="SSF52954">
    <property type="entry name" value="Class II aaRS ABD-related"/>
    <property type="match status" value="1"/>
</dbReference>
<proteinExistence type="inferred from homology"/>
<dbReference type="AlphaFoldDB" id="A0A9E4ZV16"/>
<keyword evidence="5" id="KW-1185">Reference proteome</keyword>
<dbReference type="InterPro" id="IPR023548">
    <property type="entry name" value="Brix_dom_Rbsml_bgen_prot"/>
</dbReference>
<name>A0A9E4ZV16_9EURY</name>
<evidence type="ECO:0000313" key="4">
    <source>
        <dbReference type="EMBL" id="MCZ3364593.1"/>
    </source>
</evidence>
<dbReference type="Gene3D" id="3.40.50.10480">
    <property type="entry name" value="Probable brix-domain ribosomal biogenesis protein"/>
    <property type="match status" value="1"/>
</dbReference>
<dbReference type="InterPro" id="IPR007109">
    <property type="entry name" value="Brix"/>
</dbReference>
<feature type="domain" description="Brix" evidence="3">
    <location>
        <begin position="1"/>
        <end position="159"/>
    </location>
</feature>
<comment type="caution">
    <text evidence="4">The sequence shown here is derived from an EMBL/GenBank/DDBJ whole genome shotgun (WGS) entry which is preliminary data.</text>
</comment>
<dbReference type="Proteomes" id="UP001068021">
    <property type="component" value="Unassembled WGS sequence"/>
</dbReference>
<keyword evidence="1 2" id="KW-0690">Ribosome biogenesis</keyword>